<dbReference type="KEGG" id="gla:GL50803_00112305"/>
<dbReference type="OMA" id="NPTMCIC"/>
<dbReference type="InterPro" id="IPR009030">
    <property type="entry name" value="Growth_fac_rcpt_cys_sf"/>
</dbReference>
<organism evidence="1 2">
    <name type="scientific">Giardia intestinalis (strain ATCC 50803 / WB clone C6)</name>
    <name type="common">Giardia lamblia</name>
    <dbReference type="NCBI Taxonomy" id="184922"/>
    <lineage>
        <taxon>Eukaryota</taxon>
        <taxon>Metamonada</taxon>
        <taxon>Diplomonadida</taxon>
        <taxon>Hexamitidae</taxon>
        <taxon>Giardiinae</taxon>
        <taxon>Giardia</taxon>
    </lineage>
</organism>
<evidence type="ECO:0000313" key="2">
    <source>
        <dbReference type="Proteomes" id="UP000001548"/>
    </source>
</evidence>
<accession>A8BVV3</accession>
<dbReference type="EMBL" id="AACB03000004">
    <property type="protein sequence ID" value="KAE8301910.1"/>
    <property type="molecule type" value="Genomic_DNA"/>
</dbReference>
<dbReference type="InterPro" id="IPR052798">
    <property type="entry name" value="Giardia_VSA"/>
</dbReference>
<dbReference type="InterPro" id="IPR006212">
    <property type="entry name" value="Furin_repeat"/>
</dbReference>
<evidence type="ECO:0000313" key="1">
    <source>
        <dbReference type="EMBL" id="KAE8301910.1"/>
    </source>
</evidence>
<name>A8BVV3_GIAIC</name>
<sequence>MSRSLSVLLLACLPIGFFSEETPLYRNGFGYSCENGMPNCLPNSCIFDLAGGFFCVECGSEHVPINGTCVSTAHEAVSKAGCAKSPMGGWCMKCGDGYFLFYGGCYELTGGWKAGICDRAEGGVCKECGKGSKISIPIVFTNPNTTSPERCIHCGDPVGFGGYSGTIHCQYCKPPKYAWKTEADCFSCSLPQTMCTFDYRCKIVTSGVDTGYCISCPTTHILSANACFSIDSPIGNSICLPKNIIDITDRSLCVQCTNSSEAPLQGNCVAIAEFSDICVKDTKTGRCTACKNKGDTSYYLFYGGCYSANHGSGEQIGTTICQAAENNICTTCNSSINDVFTKNNGCWRCGDSANGGIEGCQRCEMKDSGLQCLECRDLYLSLDKRSCLASCPKGQKGIQGSSSSVHSCACDDGSYLKDGKCVGCTVENCAECDESSCKKCKYGYTLSGSQCVATKCKDPNCDTCENRDVCTKCADDHSLDPHGLCVKDCLGSAGYYKATVGGVSRCVACTLGNCAVCESESKCKACRDGFYVEGSGGCKPCSSECATCSGPASGDCTSCPAKRRLQYSDGAKGSCVPQCVQDSSCAECGLTVGGTSYCSRCVKSTEYPNNGACTSSGSRAVGIACANVAAGRCVACSSNSFSLNGGCYTSTLLPGKTVCTKASDGWCDSTVAGYGITYNGTLLTCPTNCAMCSSGVCSACNSGFYLEKGACKACSKGCATCPHGKACFTCLAGYYFSESTCKACHKAISKCSLCVVPEGAVKPICLEYDNTSKKSALSSGAISGIAIGVVLVVGGVAGVLVWVFVFRKKAGVPPLYKQSIVASTH</sequence>
<dbReference type="GeneID" id="5697407"/>
<dbReference type="InterPro" id="IPR005127">
    <property type="entry name" value="Giardia_VSP"/>
</dbReference>
<reference evidence="1 2" key="1">
    <citation type="journal article" date="2007" name="Science">
        <title>Genomic minimalism in the early diverging intestinal parasite Giardia lamblia.</title>
        <authorList>
            <person name="Morrison H.G."/>
            <person name="McArthur A.G."/>
            <person name="Gillin F.D."/>
            <person name="Aley S.B."/>
            <person name="Adam R.D."/>
            <person name="Olsen G.J."/>
            <person name="Best A.A."/>
            <person name="Cande W.Z."/>
            <person name="Chen F."/>
            <person name="Cipriano M.J."/>
            <person name="Davids B.J."/>
            <person name="Dawson S.C."/>
            <person name="Elmendorf H.G."/>
            <person name="Hehl A.B."/>
            <person name="Holder M.E."/>
            <person name="Huse S.M."/>
            <person name="Kim U.U."/>
            <person name="Lasek-Nesselquist E."/>
            <person name="Manning G."/>
            <person name="Nigam A."/>
            <person name="Nixon J.E."/>
            <person name="Palm D."/>
            <person name="Passamaneck N.E."/>
            <person name="Prabhu A."/>
            <person name="Reich C.I."/>
            <person name="Reiner D.S."/>
            <person name="Samuelson J."/>
            <person name="Svard S.G."/>
            <person name="Sogin M.L."/>
        </authorList>
    </citation>
    <scope>NUCLEOTIDE SEQUENCE [LARGE SCALE GENOMIC DNA]</scope>
    <source>
        <strain evidence="1 2">WB C6</strain>
    </source>
</reference>
<gene>
    <name evidence="1" type="ORF">GL50803_00112305</name>
</gene>
<dbReference type="InterPro" id="IPR000742">
    <property type="entry name" value="EGF"/>
</dbReference>
<dbReference type="Pfam" id="PF03302">
    <property type="entry name" value="VSP"/>
    <property type="match status" value="1"/>
</dbReference>
<dbReference type="VEuPathDB" id="GiardiaDB:GL50803_112305"/>
<dbReference type="Proteomes" id="UP000001548">
    <property type="component" value="Unassembled WGS sequence"/>
</dbReference>
<dbReference type="AlphaFoldDB" id="A8BVV3"/>
<dbReference type="Gene3D" id="2.10.220.10">
    <property type="entry name" value="Hormone Receptor, Insulin-like Growth Factor Receptor 1, Chain A, domain 2"/>
    <property type="match status" value="2"/>
</dbReference>
<dbReference type="RefSeq" id="XP_001704545.1">
    <property type="nucleotide sequence ID" value="XM_001704493.1"/>
</dbReference>
<comment type="caution">
    <text evidence="1">The sequence shown here is derived from an EMBL/GenBank/DDBJ whole genome shotgun (WGS) entry which is preliminary data.</text>
</comment>
<dbReference type="SUPFAM" id="SSF57184">
    <property type="entry name" value="Growth factor receptor domain"/>
    <property type="match status" value="3"/>
</dbReference>
<protein>
    <submittedName>
        <fullName evidence="1">High cysteine membrane protein VSP-like</fullName>
    </submittedName>
</protein>
<dbReference type="SMART" id="SM00181">
    <property type="entry name" value="EGF"/>
    <property type="match status" value="8"/>
</dbReference>
<dbReference type="CDD" id="cd00064">
    <property type="entry name" value="FU"/>
    <property type="match status" value="1"/>
</dbReference>
<dbReference type="PANTHER" id="PTHR23275:SF100">
    <property type="entry name" value="EGF-LIKE DOMAIN-CONTAINING PROTEIN"/>
    <property type="match status" value="1"/>
</dbReference>
<dbReference type="SMART" id="SM00261">
    <property type="entry name" value="FU"/>
    <property type="match status" value="5"/>
</dbReference>
<proteinExistence type="predicted"/>
<keyword evidence="2" id="KW-1185">Reference proteome</keyword>
<dbReference type="PANTHER" id="PTHR23275">
    <property type="entry name" value="CABRIOLET.-RELATED"/>
    <property type="match status" value="1"/>
</dbReference>
<dbReference type="HOGENOM" id="CLU_022643_2_0_1"/>